<evidence type="ECO:0000313" key="1">
    <source>
        <dbReference type="EMBL" id="JAH85510.1"/>
    </source>
</evidence>
<dbReference type="EMBL" id="GBXM01023067">
    <property type="protein sequence ID" value="JAH85510.1"/>
    <property type="molecule type" value="Transcribed_RNA"/>
</dbReference>
<organism evidence="1">
    <name type="scientific">Anguilla anguilla</name>
    <name type="common">European freshwater eel</name>
    <name type="synonym">Muraena anguilla</name>
    <dbReference type="NCBI Taxonomy" id="7936"/>
    <lineage>
        <taxon>Eukaryota</taxon>
        <taxon>Metazoa</taxon>
        <taxon>Chordata</taxon>
        <taxon>Craniata</taxon>
        <taxon>Vertebrata</taxon>
        <taxon>Euteleostomi</taxon>
        <taxon>Actinopterygii</taxon>
        <taxon>Neopterygii</taxon>
        <taxon>Teleostei</taxon>
        <taxon>Anguilliformes</taxon>
        <taxon>Anguillidae</taxon>
        <taxon>Anguilla</taxon>
    </lineage>
</organism>
<name>A0A0E9W7E4_ANGAN</name>
<reference evidence="1" key="1">
    <citation type="submission" date="2014-11" db="EMBL/GenBank/DDBJ databases">
        <authorList>
            <person name="Amaro Gonzalez C."/>
        </authorList>
    </citation>
    <scope>NUCLEOTIDE SEQUENCE</scope>
</reference>
<proteinExistence type="predicted"/>
<protein>
    <submittedName>
        <fullName evidence="1">Uncharacterized protein</fullName>
    </submittedName>
</protein>
<dbReference type="AlphaFoldDB" id="A0A0E9W7E4"/>
<sequence length="31" mass="3674">MLTDQNNTQTKEEDKLPMNYSVPAFMTYYSI</sequence>
<accession>A0A0E9W7E4</accession>
<reference evidence="1" key="2">
    <citation type="journal article" date="2015" name="Fish Shellfish Immunol.">
        <title>Early steps in the European eel (Anguilla anguilla)-Vibrio vulnificus interaction in the gills: Role of the RtxA13 toxin.</title>
        <authorList>
            <person name="Callol A."/>
            <person name="Pajuelo D."/>
            <person name="Ebbesson L."/>
            <person name="Teles M."/>
            <person name="MacKenzie S."/>
            <person name="Amaro C."/>
        </authorList>
    </citation>
    <scope>NUCLEOTIDE SEQUENCE</scope>
</reference>